<gene>
    <name evidence="10" type="ORF">RCL2_002048800</name>
    <name evidence="8" type="ORF">RclHR1_04960008</name>
    <name evidence="9" type="ORF">RclHR1_05170003</name>
</gene>
<keyword evidence="2" id="KW-0479">Metal-binding</keyword>
<evidence type="ECO:0000256" key="6">
    <source>
        <dbReference type="SAM" id="MobiDB-lite"/>
    </source>
</evidence>
<dbReference type="GO" id="GO:0008270">
    <property type="term" value="F:zinc ion binding"/>
    <property type="evidence" value="ECO:0007669"/>
    <property type="project" value="UniProtKB-KW"/>
</dbReference>
<dbReference type="PANTHER" id="PTHR46481:SF10">
    <property type="entry name" value="ZINC FINGER BED DOMAIN-CONTAINING PROTEIN 39"/>
    <property type="match status" value="1"/>
</dbReference>
<keyword evidence="5" id="KW-0539">Nucleus</keyword>
<dbReference type="InterPro" id="IPR012337">
    <property type="entry name" value="RNaseH-like_sf"/>
</dbReference>
<comment type="subcellular location">
    <subcellularLocation>
        <location evidence="1">Nucleus</location>
    </subcellularLocation>
</comment>
<keyword evidence="3" id="KW-0863">Zinc-finger</keyword>
<feature type="compositionally biased region" description="Acidic residues" evidence="6">
    <location>
        <begin position="626"/>
        <end position="647"/>
    </location>
</feature>
<reference evidence="9 11" key="1">
    <citation type="submission" date="2017-11" db="EMBL/GenBank/DDBJ databases">
        <title>The genome of Rhizophagus clarus HR1 reveals common genetic basis of auxotrophy among arbuscular mycorrhizal fungi.</title>
        <authorList>
            <person name="Kobayashi Y."/>
        </authorList>
    </citation>
    <scope>NUCLEOTIDE SEQUENCE [LARGE SCALE GENOMIC DNA]</scope>
    <source>
        <strain evidence="9 11">HR1</strain>
    </source>
</reference>
<dbReference type="GO" id="GO:0005634">
    <property type="term" value="C:nucleus"/>
    <property type="evidence" value="ECO:0007669"/>
    <property type="project" value="UniProtKB-SubCell"/>
</dbReference>
<dbReference type="Proteomes" id="UP000615446">
    <property type="component" value="Unassembled WGS sequence"/>
</dbReference>
<dbReference type="InterPro" id="IPR052035">
    <property type="entry name" value="ZnF_BED_domain_contain"/>
</dbReference>
<dbReference type="OrthoDB" id="2418747at2759"/>
<comment type="caution">
    <text evidence="9">The sequence shown here is derived from an EMBL/GenBank/DDBJ whole genome shotgun (WGS) entry which is preliminary data.</text>
</comment>
<feature type="domain" description="DUF659" evidence="7">
    <location>
        <begin position="158"/>
        <end position="308"/>
    </location>
</feature>
<evidence type="ECO:0000256" key="1">
    <source>
        <dbReference type="ARBA" id="ARBA00004123"/>
    </source>
</evidence>
<dbReference type="PANTHER" id="PTHR46481">
    <property type="entry name" value="ZINC FINGER BED DOMAIN-CONTAINING PROTEIN 4"/>
    <property type="match status" value="1"/>
</dbReference>
<dbReference type="EMBL" id="BLAL01000229">
    <property type="protein sequence ID" value="GES93744.1"/>
    <property type="molecule type" value="Genomic_DNA"/>
</dbReference>
<keyword evidence="4" id="KW-0862">Zinc</keyword>
<dbReference type="InterPro" id="IPR007021">
    <property type="entry name" value="DUF659"/>
</dbReference>
<evidence type="ECO:0000259" key="7">
    <source>
        <dbReference type="Pfam" id="PF04937"/>
    </source>
</evidence>
<accession>A0A2Z6RRI6</accession>
<evidence type="ECO:0000256" key="2">
    <source>
        <dbReference type="ARBA" id="ARBA00022723"/>
    </source>
</evidence>
<sequence length="710" mass="80998">MSESENPVLKKPNAKPGRKPKEVWNFFIAIGEKKEGHQGCKCKYCPWSQTRGEPNNMEAHLALSCHKAPYDVKEKFLLMVKTRGEIETLEILSKKRKVGYQQSITKYGESKIIEPIKKQICDRTVAKFFICCGVSFRLVEHPFFIDMVKSLCLGYDPPSANALSQDFLYEELAKIVVDQHLELKRTKNLTLGFDGWTSPLGQSLYAFVIMTPDRREIIHCIKNLSANSHTANFLADQLDEVITEIGAENFAAVVSDHASACAAAKKIIAERYKQILPIRCIAHHVNLISTDICKTTFAKDVISKCQKIVKYFKQSHQAGEELRSKITNEIKGGGLKTYVVTRWTTAWDCTNSILRLEQILKNVLDETPEKLSTDISELIRSRSFFTDVEAVNTLLGPVKSVVKSLEFKTTTLADCFIELINLSRKIKSLPPVSNYDFKHQCVELFNKRWQEFDIQLYILAYLLHPHYRGKGLRPTVLRDVYILAMKIWINMGGGEFSSADLISQIQSFYLRKEEYNIPFSTSKGDAITWWILCNPVHNNENHIQKLALKVLAITPHNAGCERVFSVLGWFANQRRTKLKVEKLEAMAKLHTHYITNAQKELKYAYAGVSEDDFQFSIQKALSEANASDDLDEDEDEFFDDDDNEEDNHDSNIPSQRDTEIERWVDINDPELKRLLNIEVNVVIEPHPLPIINHGSNVFDIEATVDKILGS</sequence>
<dbReference type="Proteomes" id="UP000247702">
    <property type="component" value="Unassembled WGS sequence"/>
</dbReference>
<evidence type="ECO:0000256" key="4">
    <source>
        <dbReference type="ARBA" id="ARBA00022833"/>
    </source>
</evidence>
<organism evidence="9 11">
    <name type="scientific">Rhizophagus clarus</name>
    <dbReference type="NCBI Taxonomy" id="94130"/>
    <lineage>
        <taxon>Eukaryota</taxon>
        <taxon>Fungi</taxon>
        <taxon>Fungi incertae sedis</taxon>
        <taxon>Mucoromycota</taxon>
        <taxon>Glomeromycotina</taxon>
        <taxon>Glomeromycetes</taxon>
        <taxon>Glomerales</taxon>
        <taxon>Glomeraceae</taxon>
        <taxon>Rhizophagus</taxon>
    </lineage>
</organism>
<proteinExistence type="predicted"/>
<feature type="region of interest" description="Disordered" evidence="6">
    <location>
        <begin position="624"/>
        <end position="656"/>
    </location>
</feature>
<dbReference type="SUPFAM" id="SSF53098">
    <property type="entry name" value="Ribonuclease H-like"/>
    <property type="match status" value="1"/>
</dbReference>
<dbReference type="EMBL" id="BEXD01003890">
    <property type="protein sequence ID" value="GBC03513.1"/>
    <property type="molecule type" value="Genomic_DNA"/>
</dbReference>
<evidence type="ECO:0000256" key="3">
    <source>
        <dbReference type="ARBA" id="ARBA00022771"/>
    </source>
</evidence>
<name>A0A2Z6RRI6_9GLOM</name>
<protein>
    <submittedName>
        <fullName evidence="10">Ribonuclease H-like domain-containing protein</fullName>
    </submittedName>
</protein>
<evidence type="ECO:0000313" key="9">
    <source>
        <dbReference type="EMBL" id="GBC03513.1"/>
    </source>
</evidence>
<dbReference type="AlphaFoldDB" id="A0A2Z6RRI6"/>
<evidence type="ECO:0000313" key="10">
    <source>
        <dbReference type="EMBL" id="GES93744.1"/>
    </source>
</evidence>
<evidence type="ECO:0000313" key="8">
    <source>
        <dbReference type="EMBL" id="GBC03044.1"/>
    </source>
</evidence>
<evidence type="ECO:0000256" key="5">
    <source>
        <dbReference type="ARBA" id="ARBA00023242"/>
    </source>
</evidence>
<reference evidence="10" key="2">
    <citation type="submission" date="2019-10" db="EMBL/GenBank/DDBJ databases">
        <title>Conservation and host-specific expression of non-tandemly repeated heterogenous ribosome RNA gene in arbuscular mycorrhizal fungi.</title>
        <authorList>
            <person name="Maeda T."/>
            <person name="Kobayashi Y."/>
            <person name="Nakagawa T."/>
            <person name="Ezawa T."/>
            <person name="Yamaguchi K."/>
            <person name="Bino T."/>
            <person name="Nishimoto Y."/>
            <person name="Shigenobu S."/>
            <person name="Kawaguchi M."/>
        </authorList>
    </citation>
    <scope>NUCLEOTIDE SEQUENCE</scope>
    <source>
        <strain evidence="10">HR1</strain>
    </source>
</reference>
<dbReference type="Pfam" id="PF04937">
    <property type="entry name" value="DUF659"/>
    <property type="match status" value="1"/>
</dbReference>
<evidence type="ECO:0000313" key="11">
    <source>
        <dbReference type="Proteomes" id="UP000247702"/>
    </source>
</evidence>
<keyword evidence="11" id="KW-1185">Reference proteome</keyword>
<dbReference type="EMBL" id="BEXD01003866">
    <property type="protein sequence ID" value="GBC03044.1"/>
    <property type="molecule type" value="Genomic_DNA"/>
</dbReference>